<reference evidence="2" key="1">
    <citation type="submission" date="2023-08" db="EMBL/GenBank/DDBJ databases">
        <title>A de novo genome assembly of Solanum verrucosum Schlechtendal, a Mexican diploid species geographically isolated from the other diploid A-genome species in potato relatives.</title>
        <authorList>
            <person name="Hosaka K."/>
        </authorList>
    </citation>
    <scope>NUCLEOTIDE SEQUENCE</scope>
    <source>
        <tissue evidence="2">Young leaves</tissue>
    </source>
</reference>
<sequence>MAKAYDRVSWIFLTKVLRKFGFSERMINMIWRLTSNNWYSFFQSSRGLKQGGPLSPTLFIIAAKVLPRGLNKLQEDGEYRGYGMPKWSSNINHLSYVDDTILFCSRDKKSVQKMMKVLANYEQVSGQMINKNKCFFYLHEKAPIVSGQRLRRWTGIQQGHFPFTYLGCPVFYGRKKISHFEYILAKINKRVMCWQNKFLSYGGRQILVAHVL</sequence>
<dbReference type="PROSITE" id="PS50878">
    <property type="entry name" value="RT_POL"/>
    <property type="match status" value="1"/>
</dbReference>
<dbReference type="SUPFAM" id="SSF56672">
    <property type="entry name" value="DNA/RNA polymerases"/>
    <property type="match status" value="1"/>
</dbReference>
<dbReference type="AlphaFoldDB" id="A0AAF0UDM5"/>
<evidence type="ECO:0000313" key="2">
    <source>
        <dbReference type="EMBL" id="WMV44062.1"/>
    </source>
</evidence>
<dbReference type="Pfam" id="PF00078">
    <property type="entry name" value="RVT_1"/>
    <property type="match status" value="1"/>
</dbReference>
<evidence type="ECO:0000259" key="1">
    <source>
        <dbReference type="PROSITE" id="PS50878"/>
    </source>
</evidence>
<feature type="domain" description="Reverse transcriptase" evidence="1">
    <location>
        <begin position="1"/>
        <end position="158"/>
    </location>
</feature>
<gene>
    <name evidence="2" type="ORF">MTR67_037447</name>
</gene>
<dbReference type="Proteomes" id="UP001234989">
    <property type="component" value="Chromosome 8"/>
</dbReference>
<proteinExistence type="predicted"/>
<dbReference type="InterPro" id="IPR043502">
    <property type="entry name" value="DNA/RNA_pol_sf"/>
</dbReference>
<dbReference type="PANTHER" id="PTHR33116:SF67">
    <property type="entry name" value="REVERSE TRANSCRIPTASE"/>
    <property type="match status" value="1"/>
</dbReference>
<name>A0AAF0UDM5_SOLVR</name>
<dbReference type="PANTHER" id="PTHR33116">
    <property type="entry name" value="REVERSE TRANSCRIPTASE ZINC-BINDING DOMAIN-CONTAINING PROTEIN-RELATED-RELATED"/>
    <property type="match status" value="1"/>
</dbReference>
<keyword evidence="3" id="KW-1185">Reference proteome</keyword>
<evidence type="ECO:0000313" key="3">
    <source>
        <dbReference type="Proteomes" id="UP001234989"/>
    </source>
</evidence>
<dbReference type="EMBL" id="CP133619">
    <property type="protein sequence ID" value="WMV44062.1"/>
    <property type="molecule type" value="Genomic_DNA"/>
</dbReference>
<organism evidence="2 3">
    <name type="scientific">Solanum verrucosum</name>
    <dbReference type="NCBI Taxonomy" id="315347"/>
    <lineage>
        <taxon>Eukaryota</taxon>
        <taxon>Viridiplantae</taxon>
        <taxon>Streptophyta</taxon>
        <taxon>Embryophyta</taxon>
        <taxon>Tracheophyta</taxon>
        <taxon>Spermatophyta</taxon>
        <taxon>Magnoliopsida</taxon>
        <taxon>eudicotyledons</taxon>
        <taxon>Gunneridae</taxon>
        <taxon>Pentapetalae</taxon>
        <taxon>asterids</taxon>
        <taxon>lamiids</taxon>
        <taxon>Solanales</taxon>
        <taxon>Solanaceae</taxon>
        <taxon>Solanoideae</taxon>
        <taxon>Solaneae</taxon>
        <taxon>Solanum</taxon>
    </lineage>
</organism>
<dbReference type="InterPro" id="IPR000477">
    <property type="entry name" value="RT_dom"/>
</dbReference>
<accession>A0AAF0UDM5</accession>
<protein>
    <recommendedName>
        <fullName evidence="1">Reverse transcriptase domain-containing protein</fullName>
    </recommendedName>
</protein>